<accession>A0AAW9NH86</accession>
<reference evidence="1 2" key="1">
    <citation type="submission" date="2023-03" db="EMBL/GenBank/DDBJ databases">
        <title>Bacillus Genome Sequencing.</title>
        <authorList>
            <person name="Dunlap C."/>
        </authorList>
    </citation>
    <scope>NUCLEOTIDE SEQUENCE [LARGE SCALE GENOMIC DNA]</scope>
    <source>
        <strain evidence="1 2">B-41290</strain>
    </source>
</reference>
<dbReference type="EMBL" id="JARNBH010000039">
    <property type="protein sequence ID" value="MEC0276696.1"/>
    <property type="molecule type" value="Genomic_DNA"/>
</dbReference>
<proteinExistence type="predicted"/>
<dbReference type="Proteomes" id="UP001307168">
    <property type="component" value="Unassembled WGS sequence"/>
</dbReference>
<evidence type="ECO:0000313" key="1">
    <source>
        <dbReference type="EMBL" id="MEC0276696.1"/>
    </source>
</evidence>
<dbReference type="RefSeq" id="WP_367408273.1">
    <property type="nucleotide sequence ID" value="NZ_JARNBH010000039.1"/>
</dbReference>
<sequence>MTAPLRTDTTIGDSALDRAVWFNTGIDPDTGETTLFSHTGSNNYTYALHGSENGFVGQGGTAPLEEYAAASSVKLYEYVSDYSYEDLTSLGAEISLDPVERIVSERDANIPITADVPDGSKAVLKKDGVSVASSTFANGKAVISVKGSDVDAGANYAVVVYDGSKVLGVVILPVVTVVSATPTATVKKLNGNQKRLTVTVTEEYSDDSAEPFTEEVLIRNNAADVYQVGPYKVYVDTKGNNKIRKCYIMNE</sequence>
<keyword evidence="2" id="KW-1185">Reference proteome</keyword>
<organism evidence="1 2">
    <name type="scientific">Peribacillus castrilensis</name>
    <dbReference type="NCBI Taxonomy" id="2897690"/>
    <lineage>
        <taxon>Bacteria</taxon>
        <taxon>Bacillati</taxon>
        <taxon>Bacillota</taxon>
        <taxon>Bacilli</taxon>
        <taxon>Bacillales</taxon>
        <taxon>Bacillaceae</taxon>
        <taxon>Peribacillus</taxon>
    </lineage>
</organism>
<evidence type="ECO:0000313" key="2">
    <source>
        <dbReference type="Proteomes" id="UP001307168"/>
    </source>
</evidence>
<gene>
    <name evidence="1" type="ORF">P4706_27235</name>
</gene>
<name>A0AAW9NH86_9BACI</name>
<protein>
    <submittedName>
        <fullName evidence="1">Uncharacterized protein</fullName>
    </submittedName>
</protein>
<dbReference type="AlphaFoldDB" id="A0AAW9NH86"/>
<comment type="caution">
    <text evidence="1">The sequence shown here is derived from an EMBL/GenBank/DDBJ whole genome shotgun (WGS) entry which is preliminary data.</text>
</comment>